<dbReference type="Pfam" id="PF00326">
    <property type="entry name" value="Peptidase_S9"/>
    <property type="match status" value="1"/>
</dbReference>
<evidence type="ECO:0000256" key="1">
    <source>
        <dbReference type="ARBA" id="ARBA00022801"/>
    </source>
</evidence>
<dbReference type="RefSeq" id="WP_330930103.1">
    <property type="nucleotide sequence ID" value="NZ_CP119075.1"/>
</dbReference>
<dbReference type="PANTHER" id="PTHR42776">
    <property type="entry name" value="SERINE PEPTIDASE S9 FAMILY MEMBER"/>
    <property type="match status" value="1"/>
</dbReference>
<evidence type="ECO:0000313" key="5">
    <source>
        <dbReference type="Proteomes" id="UP001218638"/>
    </source>
</evidence>
<feature type="signal peptide" evidence="2">
    <location>
        <begin position="1"/>
        <end position="27"/>
    </location>
</feature>
<sequence>MYSLKSLRSFRGAWCALWCVLAVPLTAQTVSSQLPGTALPEASPAIAFFRAPLLQAPALNRAGTHVAGLFSGGGETYQLIIKNLADETESFIGGSGPVQVTNFSWLDDTHIAYNLVTNAGDELGLLVVNINQPGESYPIYQYGAARIIGVPVDTPMKPLVWVAVAGAEGRPAVVEIDAALNSGPYVDVRGEDSEAAWVQVAERNEEHILRVVPAPPGDNQLGYLVNATGHLAYAYTSDNDNDRVVLNLWDGKGWVPSALDLDRINVIDVGDHPGELLVRLASMSSQPSALFFIDALTAEAGDLVLRDVAYDFYGSVYRDPASHAIVGVHYDRTGPVSQWFDEGYQNLQKILSGYFPGKVVRLLDGNESGNVMLVSVSSDREPVAYYTIDLAARTVGRLQSEAPWIDASKMAATSMFQFDTAEGQKLDAYITLPVGTTKDNPAPLVVLPHGGPWVRNTWGFDPEVQFLASRGYAVLQPNYRGSVGYDWQFPSVDRAAFGRMHDDVTRAVRKALRTGMIDSDRVAISGGGFGGYLALTGLVDEPDLYRCGISFAGIYDWARIANTLGLDRESDPVYGDLFKILGDPGRDAAKFARISPNRRLDKLRDPILIARQRNASPVETVEADKLIDALRSAGAKHQVFVTDGSLGQLSNRVALFERMADFLDANM</sequence>
<dbReference type="InterPro" id="IPR029058">
    <property type="entry name" value="AB_hydrolase_fold"/>
</dbReference>
<dbReference type="AlphaFoldDB" id="A0AAF0CPC5"/>
<protein>
    <submittedName>
        <fullName evidence="4">Prolyl oligopeptidase family serine peptidase</fullName>
    </submittedName>
</protein>
<feature type="domain" description="Peptidase S9 prolyl oligopeptidase catalytic" evidence="3">
    <location>
        <begin position="458"/>
        <end position="665"/>
    </location>
</feature>
<evidence type="ECO:0000256" key="2">
    <source>
        <dbReference type="SAM" id="SignalP"/>
    </source>
</evidence>
<evidence type="ECO:0000259" key="3">
    <source>
        <dbReference type="Pfam" id="PF00326"/>
    </source>
</evidence>
<gene>
    <name evidence="4" type="ORF">PXH66_16930</name>
</gene>
<dbReference type="SUPFAM" id="SSF53474">
    <property type="entry name" value="alpha/beta-Hydrolases"/>
    <property type="match status" value="1"/>
</dbReference>
<dbReference type="GO" id="GO:0006508">
    <property type="term" value="P:proteolysis"/>
    <property type="evidence" value="ECO:0007669"/>
    <property type="project" value="InterPro"/>
</dbReference>
<dbReference type="PANTHER" id="PTHR42776:SF27">
    <property type="entry name" value="DIPEPTIDYL PEPTIDASE FAMILY MEMBER 6"/>
    <property type="match status" value="1"/>
</dbReference>
<keyword evidence="5" id="KW-1185">Reference proteome</keyword>
<keyword evidence="2" id="KW-0732">Signal</keyword>
<organism evidence="4 5">
    <name type="scientific">Synoicihabitans lomoniglobus</name>
    <dbReference type="NCBI Taxonomy" id="2909285"/>
    <lineage>
        <taxon>Bacteria</taxon>
        <taxon>Pseudomonadati</taxon>
        <taxon>Verrucomicrobiota</taxon>
        <taxon>Opitutia</taxon>
        <taxon>Opitutales</taxon>
        <taxon>Opitutaceae</taxon>
        <taxon>Synoicihabitans</taxon>
    </lineage>
</organism>
<dbReference type="KEGG" id="slom:PXH66_16930"/>
<dbReference type="EMBL" id="CP119075">
    <property type="protein sequence ID" value="WED64024.1"/>
    <property type="molecule type" value="Genomic_DNA"/>
</dbReference>
<reference evidence="4" key="1">
    <citation type="submission" date="2023-03" db="EMBL/GenBank/DDBJ databases">
        <title>Lomoglobus Profundus gen. nov., sp. nov., a novel member of the phylum Verrucomicrobia, isolated from deep-marine sediment of South China Sea.</title>
        <authorList>
            <person name="Ahmad T."/>
            <person name="Ishaq S.E."/>
            <person name="Wang F."/>
        </authorList>
    </citation>
    <scope>NUCLEOTIDE SEQUENCE</scope>
    <source>
        <strain evidence="4">LMO-M01</strain>
    </source>
</reference>
<evidence type="ECO:0000313" key="4">
    <source>
        <dbReference type="EMBL" id="WED64024.1"/>
    </source>
</evidence>
<proteinExistence type="predicted"/>
<dbReference type="Gene3D" id="3.40.50.1820">
    <property type="entry name" value="alpha/beta hydrolase"/>
    <property type="match status" value="1"/>
</dbReference>
<feature type="chain" id="PRO_5042103780" evidence="2">
    <location>
        <begin position="28"/>
        <end position="667"/>
    </location>
</feature>
<dbReference type="GO" id="GO:0004252">
    <property type="term" value="F:serine-type endopeptidase activity"/>
    <property type="evidence" value="ECO:0007669"/>
    <property type="project" value="TreeGrafter"/>
</dbReference>
<dbReference type="Proteomes" id="UP001218638">
    <property type="component" value="Chromosome"/>
</dbReference>
<dbReference type="InterPro" id="IPR001375">
    <property type="entry name" value="Peptidase_S9_cat"/>
</dbReference>
<name>A0AAF0CPC5_9BACT</name>
<accession>A0AAF0CPC5</accession>
<keyword evidence="1" id="KW-0378">Hydrolase</keyword>